<dbReference type="Gene3D" id="3.90.550.10">
    <property type="entry name" value="Spore Coat Polysaccharide Biosynthesis Protein SpsA, Chain A"/>
    <property type="match status" value="1"/>
</dbReference>
<dbReference type="EMBL" id="CP025189">
    <property type="protein sequence ID" value="AWV21969.1"/>
    <property type="molecule type" value="Genomic_DNA"/>
</dbReference>
<proteinExistence type="predicted"/>
<dbReference type="InterPro" id="IPR016873">
    <property type="entry name" value="Caps_polysacc_synth_BcbE_prd"/>
</dbReference>
<keyword evidence="1" id="KW-0808">Transferase</keyword>
<keyword evidence="1" id="KW-0548">Nucleotidyltransferase</keyword>
<protein>
    <submittedName>
        <fullName evidence="1">Glucose-1-phosphate thymidylyltransferase</fullName>
        <ecNumber evidence="1">2.7.7.24</ecNumber>
    </submittedName>
</protein>
<evidence type="ECO:0000313" key="1">
    <source>
        <dbReference type="EMBL" id="AWV21969.1"/>
    </source>
</evidence>
<dbReference type="SUPFAM" id="SSF53448">
    <property type="entry name" value="Nucleotide-diphospho-sugar transferases"/>
    <property type="match status" value="1"/>
</dbReference>
<reference evidence="1" key="1">
    <citation type="submission" date="2017-12" db="EMBL/GenBank/DDBJ databases">
        <authorList>
            <person name="Martens C."/>
            <person name="Dahlstrom E."/>
            <person name="Barbian K."/>
            <person name="Sykora L."/>
            <person name="Ricklefs S."/>
            <person name="Bruno D."/>
            <person name="Anzick I."/>
            <person name="Myles I."/>
            <person name="Datta S.K."/>
        </authorList>
    </citation>
    <scope>NUCLEOTIDE SEQUENCE</scope>
    <source>
        <strain evidence="1">AD2</strain>
    </source>
</reference>
<organism evidence="1">
    <name type="scientific">Roseomonas mucosa</name>
    <dbReference type="NCBI Taxonomy" id="207340"/>
    <lineage>
        <taxon>Bacteria</taxon>
        <taxon>Pseudomonadati</taxon>
        <taxon>Pseudomonadota</taxon>
        <taxon>Alphaproteobacteria</taxon>
        <taxon>Acetobacterales</taxon>
        <taxon>Roseomonadaceae</taxon>
        <taxon>Roseomonas</taxon>
    </lineage>
</organism>
<accession>A0A4Y1MWH5</accession>
<dbReference type="InterPro" id="IPR029044">
    <property type="entry name" value="Nucleotide-diphossugar_trans"/>
</dbReference>
<dbReference type="PIRSF" id="PIRSF028162">
    <property type="entry name" value="BcbE_prd"/>
    <property type="match status" value="1"/>
</dbReference>
<dbReference type="RefSeq" id="WP_314215080.1">
    <property type="nucleotide sequence ID" value="NZ_CP025189.1"/>
</dbReference>
<dbReference type="AlphaFoldDB" id="A0A4Y1MWH5"/>
<sequence>MIVFPMAGLSSRFTKAGYDRPKWMLPLAGRPLLDWSLLGFSEMFESETFLLIHLDRPGVAEFVRARAEAIGIRNLRMVALPEPTRGQAETVQLGLDGAEVPNGEPVTIFNIDTIRPGVRKASFDGTAGWLECFLGEGDHWSFVRPTDPANPPEGVAAEVVEKRRIAPFCCSGLYHFGSATLFRDAYARELAAPSTNELYVAPMYRHLIGAGHEVRYGTIPMEEIFFSGTPAEYEALLGTALSLLTTLPQHADCPSANI</sequence>
<dbReference type="EC" id="2.7.7.24" evidence="1"/>
<name>A0A4Y1MWH5_9PROT</name>
<gene>
    <name evidence="1" type="ORF">RADP37_01079</name>
</gene>
<dbReference type="GO" id="GO:0008879">
    <property type="term" value="F:glucose-1-phosphate thymidylyltransferase activity"/>
    <property type="evidence" value="ECO:0007669"/>
    <property type="project" value="UniProtKB-EC"/>
</dbReference>